<name>A0A803YFZ1_MELGA</name>
<evidence type="ECO:0000256" key="8">
    <source>
        <dbReference type="ARBA" id="ARBA00023136"/>
    </source>
</evidence>
<evidence type="ECO:0000256" key="3">
    <source>
        <dbReference type="ARBA" id="ARBA00022475"/>
    </source>
</evidence>
<keyword evidence="5 10" id="KW-0812">Transmembrane</keyword>
<dbReference type="Pfam" id="PF00230">
    <property type="entry name" value="MIP"/>
    <property type="match status" value="1"/>
</dbReference>
<evidence type="ECO:0000256" key="11">
    <source>
        <dbReference type="SAM" id="Phobius"/>
    </source>
</evidence>
<dbReference type="Ensembl" id="ENSMGAT00000032281.1">
    <property type="protein sequence ID" value="ENSMGAP00000030688.1"/>
    <property type="gene ID" value="ENSMGAG00000006410.3"/>
</dbReference>
<dbReference type="InterPro" id="IPR034294">
    <property type="entry name" value="Aquaporin_transptr"/>
</dbReference>
<dbReference type="InterPro" id="IPR023277">
    <property type="entry name" value="Aquaporin_8"/>
</dbReference>
<feature type="transmembrane region" description="Helical" evidence="11">
    <location>
        <begin position="147"/>
        <end position="164"/>
    </location>
</feature>
<feature type="transmembrane region" description="Helical" evidence="11">
    <location>
        <begin position="210"/>
        <end position="234"/>
    </location>
</feature>
<evidence type="ECO:0000256" key="10">
    <source>
        <dbReference type="RuleBase" id="RU000477"/>
    </source>
</evidence>
<dbReference type="GO" id="GO:0016323">
    <property type="term" value="C:basolateral plasma membrane"/>
    <property type="evidence" value="ECO:0007669"/>
    <property type="project" value="UniProtKB-SubCell"/>
</dbReference>
<dbReference type="PANTHER" id="PTHR19139:SF34">
    <property type="entry name" value="AQUAPORIN-4"/>
    <property type="match status" value="1"/>
</dbReference>
<feature type="transmembrane region" description="Helical" evidence="11">
    <location>
        <begin position="171"/>
        <end position="190"/>
    </location>
</feature>
<evidence type="ECO:0000256" key="4">
    <source>
        <dbReference type="ARBA" id="ARBA00022553"/>
    </source>
</evidence>
<reference evidence="12" key="3">
    <citation type="submission" date="2025-09" db="UniProtKB">
        <authorList>
            <consortium name="Ensembl"/>
        </authorList>
    </citation>
    <scope>IDENTIFICATION</scope>
</reference>
<dbReference type="SUPFAM" id="SSF81338">
    <property type="entry name" value="Aquaporin-like"/>
    <property type="match status" value="1"/>
</dbReference>
<dbReference type="InterPro" id="IPR000425">
    <property type="entry name" value="MIP"/>
</dbReference>
<keyword evidence="13" id="KW-1185">Reference proteome</keyword>
<comment type="subcellular location">
    <subcellularLocation>
        <location evidence="1">Basolateral cell membrane</location>
        <topology evidence="1">Multi-pass membrane protein</topology>
    </subcellularLocation>
</comment>
<proteinExistence type="inferred from homology"/>
<dbReference type="AlphaFoldDB" id="A0A803YFZ1"/>
<evidence type="ECO:0000256" key="9">
    <source>
        <dbReference type="ARBA" id="ARBA00023180"/>
    </source>
</evidence>
<sequence>MEMVDPKHPPAKRNWYERYVLPCLAELLGSAAFVFIGCMSVVEDAVGTGLVQPALVHGLSIVPIVVSLENISGAHTNPVVSLAIWLIGGMEHIMLIPYIVAQLCGGILGAALTKAAANSANFDTKFGGAFGIIKTNEQIGPALGNEIILTTFLLLVVCMTAVNVETKSHLAPVCIALTVVINIMAGGTISGPCMNPARAFGPAVIANYWLYHWVYWVGPLIGCLISSILIRYVVLQRGCPLLLPIPSCSRAPLLLPLLSKKEAAKPRAASKPGESAGFICISPCVWC</sequence>
<evidence type="ECO:0000256" key="2">
    <source>
        <dbReference type="ARBA" id="ARBA00006175"/>
    </source>
</evidence>
<keyword evidence="4" id="KW-0597">Phosphoprotein</keyword>
<reference evidence="12 13" key="1">
    <citation type="journal article" date="2010" name="PLoS Biol.">
        <title>Multi-platform next-generation sequencing of the domestic turkey (Meleagris gallopavo): genome assembly and analysis.</title>
        <authorList>
            <person name="Dalloul R.A."/>
            <person name="Long J.A."/>
            <person name="Zimin A.V."/>
            <person name="Aslam L."/>
            <person name="Beal K."/>
            <person name="Blomberg L.A."/>
            <person name="Bouffard P."/>
            <person name="Burt D.W."/>
            <person name="Crasta O."/>
            <person name="Crooijmans R.P."/>
            <person name="Cooper K."/>
            <person name="Coulombe R.A."/>
            <person name="De S."/>
            <person name="Delany M.E."/>
            <person name="Dodgson J.B."/>
            <person name="Dong J.J."/>
            <person name="Evans C."/>
            <person name="Frederickson K.M."/>
            <person name="Flicek P."/>
            <person name="Florea L."/>
            <person name="Folkerts O."/>
            <person name="Groenen M.A."/>
            <person name="Harkins T.T."/>
            <person name="Herrero J."/>
            <person name="Hoffmann S."/>
            <person name="Megens H.J."/>
            <person name="Jiang A."/>
            <person name="de Jong P."/>
            <person name="Kaiser P."/>
            <person name="Kim H."/>
            <person name="Kim K.W."/>
            <person name="Kim S."/>
            <person name="Langenberger D."/>
            <person name="Lee M.K."/>
            <person name="Lee T."/>
            <person name="Mane S."/>
            <person name="Marcais G."/>
            <person name="Marz M."/>
            <person name="McElroy A.P."/>
            <person name="Modise T."/>
            <person name="Nefedov M."/>
            <person name="Notredame C."/>
            <person name="Paton I.R."/>
            <person name="Payne W.S."/>
            <person name="Pertea G."/>
            <person name="Prickett D."/>
            <person name="Puiu D."/>
            <person name="Qioa D."/>
            <person name="Raineri E."/>
            <person name="Ruffier M."/>
            <person name="Salzberg S.L."/>
            <person name="Schatz M.C."/>
            <person name="Scheuring C."/>
            <person name="Schmidt C.J."/>
            <person name="Schroeder S."/>
            <person name="Searle S.M."/>
            <person name="Smith E.J."/>
            <person name="Smith J."/>
            <person name="Sonstegard T.S."/>
            <person name="Stadler P.F."/>
            <person name="Tafer H."/>
            <person name="Tu Z.J."/>
            <person name="Van Tassell C.P."/>
            <person name="Vilella A.J."/>
            <person name="Williams K.P."/>
            <person name="Yorke J.A."/>
            <person name="Zhang L."/>
            <person name="Zhang H.B."/>
            <person name="Zhang X."/>
            <person name="Zhang Y."/>
            <person name="Reed K.M."/>
        </authorList>
    </citation>
    <scope>NUCLEOTIDE SEQUENCE [LARGE SCALE GENOMIC DNA]</scope>
</reference>
<keyword evidence="8 11" id="KW-0472">Membrane</keyword>
<keyword evidence="10" id="KW-0813">Transport</keyword>
<dbReference type="Gene3D" id="1.20.1080.10">
    <property type="entry name" value="Glycerol uptake facilitator protein"/>
    <property type="match status" value="1"/>
</dbReference>
<evidence type="ECO:0000256" key="1">
    <source>
        <dbReference type="ARBA" id="ARBA00004554"/>
    </source>
</evidence>
<dbReference type="GeneTree" id="ENSGT00940000159304"/>
<dbReference type="FunFam" id="1.20.1080.10:FF:000019">
    <property type="entry name" value="AQuaPorin or aquaglyceroporin related"/>
    <property type="match status" value="1"/>
</dbReference>
<feature type="transmembrane region" description="Helical" evidence="11">
    <location>
        <begin position="79"/>
        <end position="100"/>
    </location>
</feature>
<dbReference type="GO" id="GO:0015250">
    <property type="term" value="F:water channel activity"/>
    <property type="evidence" value="ECO:0007669"/>
    <property type="project" value="TreeGrafter"/>
</dbReference>
<evidence type="ECO:0000313" key="13">
    <source>
        <dbReference type="Proteomes" id="UP000001645"/>
    </source>
</evidence>
<keyword evidence="6" id="KW-0677">Repeat</keyword>
<reference evidence="12" key="2">
    <citation type="submission" date="2025-08" db="UniProtKB">
        <authorList>
            <consortium name="Ensembl"/>
        </authorList>
    </citation>
    <scope>IDENTIFICATION</scope>
</reference>
<gene>
    <name evidence="12" type="primary">AQP8</name>
</gene>
<comment type="similarity">
    <text evidence="2 10">Belongs to the MIP/aquaporin (TC 1.A.8) family.</text>
</comment>
<dbReference type="Proteomes" id="UP000001645">
    <property type="component" value="Chromosome 16"/>
</dbReference>
<organism evidence="12 13">
    <name type="scientific">Meleagris gallopavo</name>
    <name type="common">Wild turkey</name>
    <dbReference type="NCBI Taxonomy" id="9103"/>
    <lineage>
        <taxon>Eukaryota</taxon>
        <taxon>Metazoa</taxon>
        <taxon>Chordata</taxon>
        <taxon>Craniata</taxon>
        <taxon>Vertebrata</taxon>
        <taxon>Euteleostomi</taxon>
        <taxon>Archelosauria</taxon>
        <taxon>Archosauria</taxon>
        <taxon>Dinosauria</taxon>
        <taxon>Saurischia</taxon>
        <taxon>Theropoda</taxon>
        <taxon>Coelurosauria</taxon>
        <taxon>Aves</taxon>
        <taxon>Neognathae</taxon>
        <taxon>Galloanserae</taxon>
        <taxon>Galliformes</taxon>
        <taxon>Phasianidae</taxon>
        <taxon>Meleagridinae</taxon>
        <taxon>Meleagris</taxon>
    </lineage>
</organism>
<protein>
    <submittedName>
        <fullName evidence="12">Aquaporin 8</fullName>
    </submittedName>
</protein>
<dbReference type="PANTHER" id="PTHR19139">
    <property type="entry name" value="AQUAPORIN TRANSPORTER"/>
    <property type="match status" value="1"/>
</dbReference>
<dbReference type="Bgee" id="ENSMGAG00000006410">
    <property type="expression patterns" value="Expressed in cecal tonsil and 2 other cell types or tissues"/>
</dbReference>
<feature type="transmembrane region" description="Helical" evidence="11">
    <location>
        <begin position="54"/>
        <end position="72"/>
    </location>
</feature>
<evidence type="ECO:0000256" key="6">
    <source>
        <dbReference type="ARBA" id="ARBA00022737"/>
    </source>
</evidence>
<evidence type="ECO:0000256" key="5">
    <source>
        <dbReference type="ARBA" id="ARBA00022692"/>
    </source>
</evidence>
<keyword evidence="3" id="KW-1003">Cell membrane</keyword>
<feature type="transmembrane region" description="Helical" evidence="11">
    <location>
        <begin position="20"/>
        <end position="42"/>
    </location>
</feature>
<dbReference type="PRINTS" id="PR00783">
    <property type="entry name" value="MINTRINSICP"/>
</dbReference>
<accession>A0A803YFZ1</accession>
<dbReference type="PRINTS" id="PR02020">
    <property type="entry name" value="AQUAPORIN8"/>
</dbReference>
<dbReference type="InParanoid" id="A0A803YFZ1"/>
<evidence type="ECO:0000256" key="7">
    <source>
        <dbReference type="ARBA" id="ARBA00022989"/>
    </source>
</evidence>
<keyword evidence="9" id="KW-0325">Glycoprotein</keyword>
<evidence type="ECO:0000313" key="12">
    <source>
        <dbReference type="Ensembl" id="ENSMGAP00000030688.1"/>
    </source>
</evidence>
<dbReference type="InterPro" id="IPR023271">
    <property type="entry name" value="Aquaporin-like"/>
</dbReference>
<keyword evidence="7 11" id="KW-1133">Transmembrane helix</keyword>